<dbReference type="EMBL" id="CAJVPJ010002781">
    <property type="protein sequence ID" value="CAG8629262.1"/>
    <property type="molecule type" value="Genomic_DNA"/>
</dbReference>
<keyword evidence="2" id="KW-1185">Reference proteome</keyword>
<evidence type="ECO:0000313" key="2">
    <source>
        <dbReference type="Proteomes" id="UP000789572"/>
    </source>
</evidence>
<comment type="caution">
    <text evidence="1">The sequence shown here is derived from an EMBL/GenBank/DDBJ whole genome shotgun (WGS) entry which is preliminary data.</text>
</comment>
<sequence length="167" mass="18637">GVLESAPFTETSETSLHRLLNLEGAACRRTGGLRGGNVSYLHVLQSWLNPHGSINRQRDSRQLSIGVFQEKTSGFWIRWLLGRQLRLTPFERFQYDLSPIAGSSFTILQDDNDTALSLIMLRLSKISAGTLSYEEAQEVKQAAVILVEILRRRSRSLDPIAEPANAA</sequence>
<feature type="non-terminal residue" evidence="1">
    <location>
        <position position="1"/>
    </location>
</feature>
<proteinExistence type="predicted"/>
<name>A0A9N9DAJ7_9GLOM</name>
<protein>
    <submittedName>
        <fullName evidence="1">3233_t:CDS:1</fullName>
    </submittedName>
</protein>
<evidence type="ECO:0000313" key="1">
    <source>
        <dbReference type="EMBL" id="CAG8629262.1"/>
    </source>
</evidence>
<dbReference type="AlphaFoldDB" id="A0A9N9DAJ7"/>
<gene>
    <name evidence="1" type="ORF">POCULU_LOCUS8806</name>
</gene>
<organism evidence="1 2">
    <name type="scientific">Paraglomus occultum</name>
    <dbReference type="NCBI Taxonomy" id="144539"/>
    <lineage>
        <taxon>Eukaryota</taxon>
        <taxon>Fungi</taxon>
        <taxon>Fungi incertae sedis</taxon>
        <taxon>Mucoromycota</taxon>
        <taxon>Glomeromycotina</taxon>
        <taxon>Glomeromycetes</taxon>
        <taxon>Paraglomerales</taxon>
        <taxon>Paraglomeraceae</taxon>
        <taxon>Paraglomus</taxon>
    </lineage>
</organism>
<dbReference type="Proteomes" id="UP000789572">
    <property type="component" value="Unassembled WGS sequence"/>
</dbReference>
<accession>A0A9N9DAJ7</accession>
<reference evidence="1" key="1">
    <citation type="submission" date="2021-06" db="EMBL/GenBank/DDBJ databases">
        <authorList>
            <person name="Kallberg Y."/>
            <person name="Tangrot J."/>
            <person name="Rosling A."/>
        </authorList>
    </citation>
    <scope>NUCLEOTIDE SEQUENCE</scope>
    <source>
        <strain evidence="1">IA702</strain>
    </source>
</reference>